<dbReference type="PANTHER" id="PTHR42776">
    <property type="entry name" value="SERINE PEPTIDASE S9 FAMILY MEMBER"/>
    <property type="match status" value="1"/>
</dbReference>
<proteinExistence type="predicted"/>
<keyword evidence="1" id="KW-0378">Hydrolase</keyword>
<dbReference type="Proteomes" id="UP001363035">
    <property type="component" value="Unassembled WGS sequence"/>
</dbReference>
<organism evidence="4 5">
    <name type="scientific">Sphingobacterium tenebrionis</name>
    <dbReference type="NCBI Taxonomy" id="3111775"/>
    <lineage>
        <taxon>Bacteria</taxon>
        <taxon>Pseudomonadati</taxon>
        <taxon>Bacteroidota</taxon>
        <taxon>Sphingobacteriia</taxon>
        <taxon>Sphingobacteriales</taxon>
        <taxon>Sphingobacteriaceae</taxon>
        <taxon>Sphingobacterium</taxon>
    </lineage>
</organism>
<keyword evidence="5" id="KW-1185">Reference proteome</keyword>
<feature type="domain" description="Peptidase S9 prolyl oligopeptidase catalytic" evidence="3">
    <location>
        <begin position="654"/>
        <end position="808"/>
    </location>
</feature>
<dbReference type="Gene3D" id="3.40.50.1820">
    <property type="entry name" value="alpha/beta hydrolase"/>
    <property type="match status" value="1"/>
</dbReference>
<feature type="chain" id="PRO_5045530778" evidence="2">
    <location>
        <begin position="21"/>
        <end position="813"/>
    </location>
</feature>
<feature type="signal peptide" evidence="2">
    <location>
        <begin position="1"/>
        <end position="20"/>
    </location>
</feature>
<dbReference type="InterPro" id="IPR011042">
    <property type="entry name" value="6-blade_b-propeller_TolB-like"/>
</dbReference>
<dbReference type="Gene3D" id="2.120.10.30">
    <property type="entry name" value="TolB, C-terminal domain"/>
    <property type="match status" value="1"/>
</dbReference>
<evidence type="ECO:0000313" key="4">
    <source>
        <dbReference type="EMBL" id="MEI5983631.1"/>
    </source>
</evidence>
<dbReference type="SUPFAM" id="SSF53474">
    <property type="entry name" value="alpha/beta-Hydrolases"/>
    <property type="match status" value="1"/>
</dbReference>
<name>A0ABU8I2F7_9SPHI</name>
<dbReference type="PANTHER" id="PTHR42776:SF28">
    <property type="entry name" value="GLUTAMYL ENDOPEPTIDASE, CHLOROPLASTIC-RELATED"/>
    <property type="match status" value="1"/>
</dbReference>
<dbReference type="EMBL" id="JAYLLN010000002">
    <property type="protein sequence ID" value="MEI5983631.1"/>
    <property type="molecule type" value="Genomic_DNA"/>
</dbReference>
<evidence type="ECO:0000313" key="5">
    <source>
        <dbReference type="Proteomes" id="UP001363035"/>
    </source>
</evidence>
<sequence length="813" mass="91172">MKFKFLLPFLFLSSFGSLQAQESLTFQKPPTEIMALADYQRPPTVRISTDKKWVLFSYRPTYKNLAELGVEETRLAGLRINAKASISSTETYFDALSLQSIDGKDLIKINLPENALISNIDFSPDSKKLAFTNTNENGVALFIYDIASRELKKITDYNLNAIVHSPFTWYTQPSSRGTTPSSDKLLISLVNPSTAQTDKKNSLATGPIISNADGTVSQLRTYQDLLKTPADEAEFQRLVTSNLVWVDLSGKTEPFKAADMYMGSSISPDGQYVMVTTLKKPFSYVVSLGSFPTETNVYDLKGNLIKKVNETALMEIMPKGFSSTRPGKRSMSWRSDKAATLSFVQALDGGDANKPAEFRDELFNWEAPFQAEPKSMMKIADRYAGVVWGNDDYALVYSQWYDTRNSKTYLLNPKTGSNKVIYDRNSQDVYSDPGSPYRDKNEFGTYSMYIKNGKSYWIGSGFTKEGEFPFIEEYDFKTGKKKRIYTAKESDMQERISSVVDIEKGDILVSLQSASQFPNYYAKNIKSGKQSAVTSIENPFKSLDGVHKEVLNYKRKDGVELSGTLYLPAGYDKNKKEKLPLLIWAYPREYKDKSTAGQSTANPKEFTFPSYGSFIYWVSRGYAVLDNAAFPIVGEGKQEPNDSFIPQLVANAEAAIDAVDQLGYIDRNKVAVGGHSYGAFMTAHLLSNSNLFAAGIARSGAYNRTLTPFGFQSEQRNFWDDPQLYMTMSPFMSAHKMKTPILLIHGAADNNPGTFTLQTERYFQALKNLGATARMVILPGESHGYAAKENIFHVLWEQDQFLEKYVKNRAATK</sequence>
<comment type="caution">
    <text evidence="4">The sequence shown here is derived from an EMBL/GenBank/DDBJ whole genome shotgun (WGS) entry which is preliminary data.</text>
</comment>
<protein>
    <submittedName>
        <fullName evidence="4">Prolyl oligopeptidase family serine peptidase</fullName>
    </submittedName>
</protein>
<keyword evidence="2" id="KW-0732">Signal</keyword>
<reference evidence="4 5" key="1">
    <citation type="submission" date="2024-01" db="EMBL/GenBank/DDBJ databases">
        <title>Sphingobacterium tenebrionis sp. nov., a novel endophyte isolated from tenebrio molitor intestines.</title>
        <authorList>
            <person name="Zhang C."/>
        </authorList>
    </citation>
    <scope>NUCLEOTIDE SEQUENCE [LARGE SCALE GENOMIC DNA]</scope>
    <source>
        <strain evidence="4 5">PU5-4</strain>
    </source>
</reference>
<dbReference type="InterPro" id="IPR001375">
    <property type="entry name" value="Peptidase_S9_cat"/>
</dbReference>
<evidence type="ECO:0000256" key="1">
    <source>
        <dbReference type="ARBA" id="ARBA00022801"/>
    </source>
</evidence>
<gene>
    <name evidence="4" type="ORF">VJ786_01815</name>
</gene>
<evidence type="ECO:0000259" key="3">
    <source>
        <dbReference type="Pfam" id="PF00326"/>
    </source>
</evidence>
<accession>A0ABU8I2F7</accession>
<evidence type="ECO:0000256" key="2">
    <source>
        <dbReference type="SAM" id="SignalP"/>
    </source>
</evidence>
<dbReference type="InterPro" id="IPR029058">
    <property type="entry name" value="AB_hydrolase_fold"/>
</dbReference>
<dbReference type="RefSeq" id="WP_134776260.1">
    <property type="nucleotide sequence ID" value="NZ_JAYLLN010000002.1"/>
</dbReference>
<dbReference type="SUPFAM" id="SSF82171">
    <property type="entry name" value="DPP6 N-terminal domain-like"/>
    <property type="match status" value="1"/>
</dbReference>
<dbReference type="Pfam" id="PF00326">
    <property type="entry name" value="Peptidase_S9"/>
    <property type="match status" value="1"/>
</dbReference>